<dbReference type="InterPro" id="IPR011992">
    <property type="entry name" value="EF-hand-dom_pair"/>
</dbReference>
<dbReference type="InterPro" id="IPR015659">
    <property type="entry name" value="Proline_oxidase"/>
</dbReference>
<accession>A0A2G8KDV4</accession>
<organism evidence="8 9">
    <name type="scientific">Stichopus japonicus</name>
    <name type="common">Sea cucumber</name>
    <dbReference type="NCBI Taxonomy" id="307972"/>
    <lineage>
        <taxon>Eukaryota</taxon>
        <taxon>Metazoa</taxon>
        <taxon>Echinodermata</taxon>
        <taxon>Eleutherozoa</taxon>
        <taxon>Echinozoa</taxon>
        <taxon>Holothuroidea</taxon>
        <taxon>Aspidochirotacea</taxon>
        <taxon>Aspidochirotida</taxon>
        <taxon>Stichopodidae</taxon>
        <taxon>Apostichopus</taxon>
    </lineage>
</organism>
<comment type="pathway">
    <text evidence="1">Amino-acid degradation; L-proline degradation into L-glutamate; L-glutamate from L-proline: step 1/2.</text>
</comment>
<dbReference type="GO" id="GO:0005739">
    <property type="term" value="C:mitochondrion"/>
    <property type="evidence" value="ECO:0007669"/>
    <property type="project" value="TreeGrafter"/>
</dbReference>
<proteinExistence type="inferred from homology"/>
<evidence type="ECO:0000313" key="8">
    <source>
        <dbReference type="EMBL" id="PIK46149.1"/>
    </source>
</evidence>
<sequence>MRRLDALVRAIHLVTPTEMFTCKTGFQYFVAADRHKQFQAYPQFADRREDVASARTYFYHDEGKCDENLDVLLNCIDVAGSTSTDGFAAIKLTALGRPQLLLNLSEVLTQTRNIFIKMVGWKQSSDLIEQRLSRDEFQRQLYEMGITSRDETGEWFTWMDNNQSGSIDLLDWDRLMQPNLKLSKLFKVPRLEKGKLHPILLTLTEEEEVQMKRMLRRIDSLAKRATEKNVRLMVDAEQTYFQPAISRLAIEMMRKFNKQKAVIFNTYQCYLKQCSNNLCLDLELSKREDFWFGSKLVRGAYMDQERKRAQEIGYLDPINQDYDATSQFYHGCLDMILNEISSRPKINVMVASHNEDTIRIAVNRMKELNISANDQLVYFGQLFGMCDQVSFTLGQAGYAVYKYVPYGPVKDVIPYLSRRAFENRGMLQGVTKERELLWKELKRRILNGEFSHMPEVV</sequence>
<gene>
    <name evidence="8" type="ORF">BSL78_16970</name>
</gene>
<evidence type="ECO:0000256" key="5">
    <source>
        <dbReference type="ARBA" id="ARBA00023062"/>
    </source>
</evidence>
<dbReference type="OrthoDB" id="5464at2759"/>
<comment type="catalytic activity">
    <reaction evidence="6">
        <text>L-proline + a quinone = (S)-1-pyrroline-5-carboxylate + a quinol + H(+)</text>
        <dbReference type="Rhea" id="RHEA:23784"/>
        <dbReference type="ChEBI" id="CHEBI:15378"/>
        <dbReference type="ChEBI" id="CHEBI:17388"/>
        <dbReference type="ChEBI" id="CHEBI:24646"/>
        <dbReference type="ChEBI" id="CHEBI:60039"/>
        <dbReference type="ChEBI" id="CHEBI:132124"/>
        <dbReference type="EC" id="1.5.5.2"/>
    </reaction>
</comment>
<evidence type="ECO:0000256" key="3">
    <source>
        <dbReference type="ARBA" id="ARBA00022837"/>
    </source>
</evidence>
<evidence type="ECO:0000256" key="6">
    <source>
        <dbReference type="RuleBase" id="RU364054"/>
    </source>
</evidence>
<dbReference type="EMBL" id="MRZV01000662">
    <property type="protein sequence ID" value="PIK46149.1"/>
    <property type="molecule type" value="Genomic_DNA"/>
</dbReference>
<evidence type="ECO:0000256" key="4">
    <source>
        <dbReference type="ARBA" id="ARBA00023002"/>
    </source>
</evidence>
<comment type="caution">
    <text evidence="8">The sequence shown here is derived from an EMBL/GenBank/DDBJ whole genome shotgun (WGS) entry which is preliminary data.</text>
</comment>
<dbReference type="PROSITE" id="PS00018">
    <property type="entry name" value="EF_HAND_1"/>
    <property type="match status" value="1"/>
</dbReference>
<dbReference type="PANTHER" id="PTHR13914">
    <property type="entry name" value="PROLINE OXIDASE"/>
    <property type="match status" value="1"/>
</dbReference>
<keyword evidence="9" id="KW-1185">Reference proteome</keyword>
<dbReference type="Gene3D" id="3.20.20.220">
    <property type="match status" value="1"/>
</dbReference>
<dbReference type="InterPro" id="IPR029041">
    <property type="entry name" value="FAD-linked_oxidoreductase-like"/>
</dbReference>
<dbReference type="Pfam" id="PF01619">
    <property type="entry name" value="Pro_dh"/>
    <property type="match status" value="1"/>
</dbReference>
<dbReference type="InterPro" id="IPR018247">
    <property type="entry name" value="EF_Hand_1_Ca_BS"/>
</dbReference>
<dbReference type="STRING" id="307972.A0A2G8KDV4"/>
<dbReference type="AlphaFoldDB" id="A0A2G8KDV4"/>
<reference evidence="8 9" key="1">
    <citation type="journal article" date="2017" name="PLoS Biol.">
        <title>The sea cucumber genome provides insights into morphological evolution and visceral regeneration.</title>
        <authorList>
            <person name="Zhang X."/>
            <person name="Sun L."/>
            <person name="Yuan J."/>
            <person name="Sun Y."/>
            <person name="Gao Y."/>
            <person name="Zhang L."/>
            <person name="Li S."/>
            <person name="Dai H."/>
            <person name="Hamel J.F."/>
            <person name="Liu C."/>
            <person name="Yu Y."/>
            <person name="Liu S."/>
            <person name="Lin W."/>
            <person name="Guo K."/>
            <person name="Jin S."/>
            <person name="Xu P."/>
            <person name="Storey K.B."/>
            <person name="Huan P."/>
            <person name="Zhang T."/>
            <person name="Zhou Y."/>
            <person name="Zhang J."/>
            <person name="Lin C."/>
            <person name="Li X."/>
            <person name="Xing L."/>
            <person name="Huo D."/>
            <person name="Sun M."/>
            <person name="Wang L."/>
            <person name="Mercier A."/>
            <person name="Li F."/>
            <person name="Yang H."/>
            <person name="Xiang J."/>
        </authorList>
    </citation>
    <scope>NUCLEOTIDE SEQUENCE [LARGE SCALE GENOMIC DNA]</scope>
    <source>
        <strain evidence="8">Shaxun</strain>
        <tissue evidence="8">Muscle</tissue>
    </source>
</reference>
<comment type="function">
    <text evidence="6">Converts proline to delta-1-pyrroline-5-carboxylate.</text>
</comment>
<dbReference type="SUPFAM" id="SSF51730">
    <property type="entry name" value="FAD-linked oxidoreductase"/>
    <property type="match status" value="1"/>
</dbReference>
<dbReference type="PANTHER" id="PTHR13914:SF0">
    <property type="entry name" value="PROLINE DEHYDROGENASE 1, MITOCHONDRIAL"/>
    <property type="match status" value="1"/>
</dbReference>
<evidence type="ECO:0000256" key="1">
    <source>
        <dbReference type="ARBA" id="ARBA00004739"/>
    </source>
</evidence>
<keyword evidence="6" id="KW-0274">FAD</keyword>
<dbReference type="InterPro" id="IPR002872">
    <property type="entry name" value="Proline_DH_dom"/>
</dbReference>
<dbReference type="Proteomes" id="UP000230750">
    <property type="component" value="Unassembled WGS sequence"/>
</dbReference>
<evidence type="ECO:0000313" key="9">
    <source>
        <dbReference type="Proteomes" id="UP000230750"/>
    </source>
</evidence>
<dbReference type="EC" id="1.5.5.2" evidence="6"/>
<keyword evidence="3" id="KW-0106">Calcium</keyword>
<keyword evidence="4 6" id="KW-0560">Oxidoreductase</keyword>
<dbReference type="GO" id="GO:0010133">
    <property type="term" value="P:L-proline catabolic process to L-glutamate"/>
    <property type="evidence" value="ECO:0007669"/>
    <property type="project" value="TreeGrafter"/>
</dbReference>
<dbReference type="SUPFAM" id="SSF47473">
    <property type="entry name" value="EF-hand"/>
    <property type="match status" value="1"/>
</dbReference>
<comment type="cofactor">
    <cofactor evidence="6">
        <name>FAD</name>
        <dbReference type="ChEBI" id="CHEBI:57692"/>
    </cofactor>
</comment>
<dbReference type="GO" id="GO:0004657">
    <property type="term" value="F:proline dehydrogenase activity"/>
    <property type="evidence" value="ECO:0007669"/>
    <property type="project" value="UniProtKB-EC"/>
</dbReference>
<feature type="domain" description="Proline dehydrogenase" evidence="7">
    <location>
        <begin position="196"/>
        <end position="428"/>
    </location>
</feature>
<keyword evidence="5 6" id="KW-0642">Proline metabolism</keyword>
<dbReference type="GO" id="GO:0071949">
    <property type="term" value="F:FAD binding"/>
    <property type="evidence" value="ECO:0007669"/>
    <property type="project" value="TreeGrafter"/>
</dbReference>
<protein>
    <recommendedName>
        <fullName evidence="6">Proline dehydrogenase</fullName>
        <ecNumber evidence="6">1.5.5.2</ecNumber>
    </recommendedName>
</protein>
<evidence type="ECO:0000256" key="2">
    <source>
        <dbReference type="ARBA" id="ARBA00005869"/>
    </source>
</evidence>
<comment type="similarity">
    <text evidence="2 6">Belongs to the proline oxidase family.</text>
</comment>
<name>A0A2G8KDV4_STIJA</name>
<evidence type="ECO:0000259" key="7">
    <source>
        <dbReference type="Pfam" id="PF01619"/>
    </source>
</evidence>
<keyword evidence="6" id="KW-0285">Flavoprotein</keyword>